<keyword evidence="6" id="KW-1185">Reference proteome</keyword>
<feature type="zinc finger region" description="C3H1-type" evidence="2">
    <location>
        <begin position="290"/>
        <end position="316"/>
    </location>
</feature>
<dbReference type="Pfam" id="PF02493">
    <property type="entry name" value="MORN"/>
    <property type="match status" value="19"/>
</dbReference>
<dbReference type="PANTHER" id="PTHR43215:SF14">
    <property type="entry name" value="RADIAL SPOKE HEAD 1 HOMOLOG"/>
    <property type="match status" value="1"/>
</dbReference>
<dbReference type="PROSITE" id="PS50020">
    <property type="entry name" value="WW_DOMAIN_2"/>
    <property type="match status" value="1"/>
</dbReference>
<dbReference type="InParanoid" id="D7FWY6"/>
<evidence type="ECO:0000256" key="2">
    <source>
        <dbReference type="PROSITE-ProRule" id="PRU00723"/>
    </source>
</evidence>
<accession>D7FWY6</accession>
<reference evidence="5 6" key="1">
    <citation type="journal article" date="2010" name="Nature">
        <title>The Ectocarpus genome and the independent evolution of multicellularity in brown algae.</title>
        <authorList>
            <person name="Cock J.M."/>
            <person name="Sterck L."/>
            <person name="Rouze P."/>
            <person name="Scornet D."/>
            <person name="Allen A.E."/>
            <person name="Amoutzias G."/>
            <person name="Anthouard V."/>
            <person name="Artiguenave F."/>
            <person name="Aury J.M."/>
            <person name="Badger J.H."/>
            <person name="Beszteri B."/>
            <person name="Billiau K."/>
            <person name="Bonnet E."/>
            <person name="Bothwell J.H."/>
            <person name="Bowler C."/>
            <person name="Boyen C."/>
            <person name="Brownlee C."/>
            <person name="Carrano C.J."/>
            <person name="Charrier B."/>
            <person name="Cho G.Y."/>
            <person name="Coelho S.M."/>
            <person name="Collen J."/>
            <person name="Corre E."/>
            <person name="Da Silva C."/>
            <person name="Delage L."/>
            <person name="Delaroque N."/>
            <person name="Dittami S.M."/>
            <person name="Doulbeau S."/>
            <person name="Elias M."/>
            <person name="Farnham G."/>
            <person name="Gachon C.M."/>
            <person name="Gschloessl B."/>
            <person name="Heesch S."/>
            <person name="Jabbari K."/>
            <person name="Jubin C."/>
            <person name="Kawai H."/>
            <person name="Kimura K."/>
            <person name="Kloareg B."/>
            <person name="Kupper F.C."/>
            <person name="Lang D."/>
            <person name="Le Bail A."/>
            <person name="Leblanc C."/>
            <person name="Lerouge P."/>
            <person name="Lohr M."/>
            <person name="Lopez P.J."/>
            <person name="Martens C."/>
            <person name="Maumus F."/>
            <person name="Michel G."/>
            <person name="Miranda-Saavedra D."/>
            <person name="Morales J."/>
            <person name="Moreau H."/>
            <person name="Motomura T."/>
            <person name="Nagasato C."/>
            <person name="Napoli C.A."/>
            <person name="Nelson D.R."/>
            <person name="Nyvall-Collen P."/>
            <person name="Peters A.F."/>
            <person name="Pommier C."/>
            <person name="Potin P."/>
            <person name="Poulain J."/>
            <person name="Quesneville H."/>
            <person name="Read B."/>
            <person name="Rensing S.A."/>
            <person name="Ritter A."/>
            <person name="Rousvoal S."/>
            <person name="Samanta M."/>
            <person name="Samson G."/>
            <person name="Schroeder D.C."/>
            <person name="Segurens B."/>
            <person name="Strittmatter M."/>
            <person name="Tonon T."/>
            <person name="Tregear J.W."/>
            <person name="Valentin K."/>
            <person name="von Dassow P."/>
            <person name="Yamagishi T."/>
            <person name="Van de Peer Y."/>
            <person name="Wincker P."/>
        </authorList>
    </citation>
    <scope>NUCLEOTIDE SEQUENCE [LARGE SCALE GENOMIC DNA]</scope>
    <source>
        <strain evidence="6">Ec32 / CCAP1310/4</strain>
    </source>
</reference>
<feature type="domain" description="WW" evidence="3">
    <location>
        <begin position="125"/>
        <end position="154"/>
    </location>
</feature>
<dbReference type="eggNOG" id="KOG0229">
    <property type="taxonomic scope" value="Eukaryota"/>
</dbReference>
<evidence type="ECO:0000256" key="1">
    <source>
        <dbReference type="ARBA" id="ARBA00022737"/>
    </source>
</evidence>
<dbReference type="InterPro" id="IPR001202">
    <property type="entry name" value="WW_dom"/>
</dbReference>
<dbReference type="InterPro" id="IPR000571">
    <property type="entry name" value="Znf_CCCH"/>
</dbReference>
<dbReference type="SUPFAM" id="SSF82185">
    <property type="entry name" value="Histone H3 K4-specific methyltransferase SET7/9 N-terminal domain"/>
    <property type="match status" value="5"/>
</dbReference>
<keyword evidence="1" id="KW-0677">Repeat</keyword>
<dbReference type="Proteomes" id="UP000002630">
    <property type="component" value="Unassembled WGS sequence"/>
</dbReference>
<keyword evidence="2" id="KW-0863">Zinc-finger</keyword>
<organism evidence="5 6">
    <name type="scientific">Ectocarpus siliculosus</name>
    <name type="common">Brown alga</name>
    <name type="synonym">Conferva siliculosa</name>
    <dbReference type="NCBI Taxonomy" id="2880"/>
    <lineage>
        <taxon>Eukaryota</taxon>
        <taxon>Sar</taxon>
        <taxon>Stramenopiles</taxon>
        <taxon>Ochrophyta</taxon>
        <taxon>PX clade</taxon>
        <taxon>Phaeophyceae</taxon>
        <taxon>Ectocarpales</taxon>
        <taxon>Ectocarpaceae</taxon>
        <taxon>Ectocarpus</taxon>
    </lineage>
</organism>
<evidence type="ECO:0000313" key="5">
    <source>
        <dbReference type="EMBL" id="CBJ32224.1"/>
    </source>
</evidence>
<dbReference type="InterPro" id="IPR003409">
    <property type="entry name" value="MORN"/>
</dbReference>
<dbReference type="PROSITE" id="PS50103">
    <property type="entry name" value="ZF_C3H1"/>
    <property type="match status" value="1"/>
</dbReference>
<evidence type="ECO:0000259" key="3">
    <source>
        <dbReference type="PROSITE" id="PS50020"/>
    </source>
</evidence>
<dbReference type="OrthoDB" id="270720at2759"/>
<dbReference type="Gene3D" id="1.20.5.190">
    <property type="match status" value="1"/>
</dbReference>
<dbReference type="STRING" id="2880.D7FWY6"/>
<dbReference type="SMART" id="SM00015">
    <property type="entry name" value="IQ"/>
    <property type="match status" value="2"/>
</dbReference>
<evidence type="ECO:0000259" key="4">
    <source>
        <dbReference type="PROSITE" id="PS50103"/>
    </source>
</evidence>
<keyword evidence="2" id="KW-0479">Metal-binding</keyword>
<dbReference type="SMART" id="SM00698">
    <property type="entry name" value="MORN"/>
    <property type="match status" value="22"/>
</dbReference>
<dbReference type="Pfam" id="PF00612">
    <property type="entry name" value="IQ"/>
    <property type="match status" value="1"/>
</dbReference>
<dbReference type="eggNOG" id="KOG0231">
    <property type="taxonomic scope" value="Eukaryota"/>
</dbReference>
<dbReference type="EMBL" id="FN649760">
    <property type="protein sequence ID" value="CBJ32224.1"/>
    <property type="molecule type" value="Genomic_DNA"/>
</dbReference>
<gene>
    <name evidence="5" type="ORF">Esi_0319_0012</name>
</gene>
<evidence type="ECO:0000313" key="6">
    <source>
        <dbReference type="Proteomes" id="UP000002630"/>
    </source>
</evidence>
<dbReference type="InterPro" id="IPR000048">
    <property type="entry name" value="IQ_motif_EF-hand-BS"/>
</dbReference>
<feature type="domain" description="C3H1-type" evidence="4">
    <location>
        <begin position="290"/>
        <end position="316"/>
    </location>
</feature>
<protein>
    <submittedName>
        <fullName evidence="5">MORN repeat variant family protein</fullName>
    </submittedName>
</protein>
<dbReference type="GO" id="GO:0008270">
    <property type="term" value="F:zinc ion binding"/>
    <property type="evidence" value="ECO:0007669"/>
    <property type="project" value="UniProtKB-KW"/>
</dbReference>
<dbReference type="PANTHER" id="PTHR43215">
    <property type="entry name" value="RADIAL SPOKE HEAD 1 HOMOLOG"/>
    <property type="match status" value="1"/>
</dbReference>
<dbReference type="Gene3D" id="2.20.110.10">
    <property type="entry name" value="Histone H3 K4-specific methyltransferase SET7/9 N-terminal domain"/>
    <property type="match status" value="10"/>
</dbReference>
<name>D7FWY6_ECTSI</name>
<proteinExistence type="predicted"/>
<dbReference type="AlphaFoldDB" id="D7FWY6"/>
<sequence>MRAFLRRRDRDGRASRRLQQAREWVDGCSSTKMGYWEDLKAAEADRREQAATAMQAAYRGWEGRQIAADRRARVEAATCIQSRWRGVLGRRRATEERWKQLQVVRTSYSLKLLTQRSRQVQEVGGWVEYFDPDTSAFWYLENSTKHSTWNAPKDFSDSMTCVWDPWPVPYSSPLDKPCRKVFTNMAEFQAHRLNAHPWQCASWGQRNSGMTFPRCELWDSKDILPTRSASKTTGVPRRKDVANGVLADREGVGGAVLRAAAGGAVSDDGRGGGGTSITTTIGSGATASPGMNLRVCHRFTQGRCNLSTCPHAHPGIRDDAKLQRLETKGSRGLFQVSQTYGSGVENDDDVESLLRRMGDGGVGTPPPPKVCPLALAAAFGDGEPPCPSGQGCKMYHPYVRPSTDEIVARIYPRRNGDRTKVYPSGASLKGRVVNEVFQGYGVYSWPNGDVFLGDWVDGVRHGAGIFRSADGREYVGSWAGNVREGYGVLTHPNGDRYEGEFHRGKIHGVGFLSGAGGDTLQGEFRDGKPEGIGCFRRKNGDKYNGRIRAGEAHGLGVLAYASGEKYKGDFRADVRCGRGVCCYPNGAKFAGQWERNMQQGFGVYVSPGGRERYVGEWWNGMKHGYGRYIFANGDVYDGDFRRDRACGQGVYRTASSGNGAGDCYVGGWEADRRHGKGRLRWENGSRYEGYWKAGAIEGKGVFDYAQGDKYRGEFKASRKHGNGVYVWANGDSYTGEFCWGVISGFGEIKYEVAGHRYRGYWKDNRKHGLGTFWYVDENVYHGEFFEDEIHGRGRLTICPGSILEEVYDGDFVRGIKHGNGVYVYRKGDGLVYDGEWEDGLRHGHGLLRFADDSFYKGQFHRERKHGTGCMVWADGSQYQGTWVANMRHGEGTLLHADGSIFRGRFSRDKKTGPGTVTALDGSCYEGEWEDDQVLGTKGRFTLLTGPAHEDRVHLRVFGY</sequence>
<dbReference type="PROSITE" id="PS50096">
    <property type="entry name" value="IQ"/>
    <property type="match status" value="2"/>
</dbReference>
<keyword evidence="2" id="KW-0862">Zinc</keyword>